<dbReference type="EMBL" id="QFQS01000001">
    <property type="protein sequence ID" value="PZR00497.1"/>
    <property type="molecule type" value="Genomic_DNA"/>
</dbReference>
<dbReference type="Pfam" id="PF11799">
    <property type="entry name" value="IMS_C"/>
    <property type="match status" value="1"/>
</dbReference>
<dbReference type="InterPro" id="IPR043502">
    <property type="entry name" value="DNA/RNA_pol_sf"/>
</dbReference>
<dbReference type="GO" id="GO:0006281">
    <property type="term" value="P:DNA repair"/>
    <property type="evidence" value="ECO:0007669"/>
    <property type="project" value="InterPro"/>
</dbReference>
<dbReference type="Pfam" id="PF00817">
    <property type="entry name" value="IMS"/>
    <property type="match status" value="1"/>
</dbReference>
<evidence type="ECO:0000256" key="1">
    <source>
        <dbReference type="ARBA" id="ARBA00010945"/>
    </source>
</evidence>
<dbReference type="GO" id="GO:0005829">
    <property type="term" value="C:cytosol"/>
    <property type="evidence" value="ECO:0007669"/>
    <property type="project" value="TreeGrafter"/>
</dbReference>
<proteinExistence type="inferred from homology"/>
<name>A0A2W5SF52_CERSP</name>
<comment type="function">
    <text evidence="4">Poorly processive, error-prone DNA polymerase involved in untargeted mutagenesis. Copies undamaged DNA at stalled replication forks, which arise in vivo from mismatched or misaligned primer ends. These misaligned primers can be extended by PolIV. Exhibits no 3'-5' exonuclease (proofreading) activity. May be involved in translesional synthesis, in conjunction with the beta clamp from PolIII.</text>
</comment>
<organism evidence="7 8">
    <name type="scientific">Cereibacter sphaeroides</name>
    <name type="common">Rhodobacter sphaeroides</name>
    <dbReference type="NCBI Taxonomy" id="1063"/>
    <lineage>
        <taxon>Bacteria</taxon>
        <taxon>Pseudomonadati</taxon>
        <taxon>Pseudomonadota</taxon>
        <taxon>Alphaproteobacteria</taxon>
        <taxon>Rhodobacterales</taxon>
        <taxon>Paracoccaceae</taxon>
        <taxon>Cereibacter</taxon>
    </lineage>
</organism>
<evidence type="ECO:0000313" key="8">
    <source>
        <dbReference type="Proteomes" id="UP000248975"/>
    </source>
</evidence>
<evidence type="ECO:0000256" key="3">
    <source>
        <dbReference type="ARBA" id="ARBA00012417"/>
    </source>
</evidence>
<dbReference type="SUPFAM" id="SSF56672">
    <property type="entry name" value="DNA/RNA polymerases"/>
    <property type="match status" value="1"/>
</dbReference>
<gene>
    <name evidence="7" type="ORF">DI533_08015</name>
</gene>
<dbReference type="PANTHER" id="PTHR11076">
    <property type="entry name" value="DNA REPAIR POLYMERASE UMUC / TRANSFERASE FAMILY MEMBER"/>
    <property type="match status" value="1"/>
</dbReference>
<dbReference type="InterPro" id="IPR043128">
    <property type="entry name" value="Rev_trsase/Diguanyl_cyclase"/>
</dbReference>
<evidence type="ECO:0000313" key="7">
    <source>
        <dbReference type="EMBL" id="PZR00497.1"/>
    </source>
</evidence>
<protein>
    <recommendedName>
        <fullName evidence="3">DNA-directed DNA polymerase</fullName>
        <ecNumber evidence="3">2.7.7.7</ecNumber>
    </recommendedName>
</protein>
<sequence length="415" mass="45844">MPPVALRVSTLFFDMNSFYASVAQAEEPELMDRPVGVLTADAPNAACIAASIEAKRRGVGMGTRQDEARRLCPGIVFRPVRHDVCVRYHHAILAAVETVLPVHRVWSIDECSCLLLGSEQNLDRAMQIGRTLQRVVQDRVHPALLCSVGLAPTRLLAKVAAGLEKPGGLHWLLPHVLPERIAHLAPSDLPGISGAMKARLEAAGIMDIPALYALDPKRARAIWGNVAGERFLRELRGETVVWPETRRSMIGHGQILTASNKTAEGARLVARRLLVKAAARLRREGFMARSLHLGLRLDNGDRPRVEGQIRATQDTFFLLETLDRYWARLPLRRPKAVDVVLGGLIPVGQETGDLFERIPAEGQDARVGLCLAIDALNQRFGQDTIRFGELPRHRVPYTGAKIAFGRIPDFADFRE</sequence>
<dbReference type="Gene3D" id="3.40.1170.60">
    <property type="match status" value="1"/>
</dbReference>
<comment type="caution">
    <text evidence="7">The sequence shown here is derived from an EMBL/GenBank/DDBJ whole genome shotgun (WGS) entry which is preliminary data.</text>
</comment>
<dbReference type="InterPro" id="IPR017961">
    <property type="entry name" value="DNA_pol_Y-fam_little_finger"/>
</dbReference>
<dbReference type="Gene3D" id="3.30.70.270">
    <property type="match status" value="1"/>
</dbReference>
<dbReference type="InterPro" id="IPR050116">
    <property type="entry name" value="DNA_polymerase-Y"/>
</dbReference>
<dbReference type="EC" id="2.7.7.7" evidence="3"/>
<dbReference type="GO" id="GO:0003684">
    <property type="term" value="F:damaged DNA binding"/>
    <property type="evidence" value="ECO:0007669"/>
    <property type="project" value="InterPro"/>
</dbReference>
<comment type="subunit">
    <text evidence="2">Monomer.</text>
</comment>
<comment type="catalytic activity">
    <reaction evidence="5">
        <text>DNA(n) + a 2'-deoxyribonucleoside 5'-triphosphate = DNA(n+1) + diphosphate</text>
        <dbReference type="Rhea" id="RHEA:22508"/>
        <dbReference type="Rhea" id="RHEA-COMP:17339"/>
        <dbReference type="Rhea" id="RHEA-COMP:17340"/>
        <dbReference type="ChEBI" id="CHEBI:33019"/>
        <dbReference type="ChEBI" id="CHEBI:61560"/>
        <dbReference type="ChEBI" id="CHEBI:173112"/>
        <dbReference type="EC" id="2.7.7.7"/>
    </reaction>
</comment>
<evidence type="ECO:0000259" key="6">
    <source>
        <dbReference type="PROSITE" id="PS50173"/>
    </source>
</evidence>
<comment type="similarity">
    <text evidence="1">Belongs to the DNA polymerase type-Y family.</text>
</comment>
<dbReference type="PANTHER" id="PTHR11076:SF34">
    <property type="entry name" value="PROTEIN UMUC"/>
    <property type="match status" value="1"/>
</dbReference>
<reference evidence="7 8" key="1">
    <citation type="submission" date="2017-08" db="EMBL/GenBank/DDBJ databases">
        <title>Infants hospitalized years apart are colonized by the same room-sourced microbial strains.</title>
        <authorList>
            <person name="Brooks B."/>
            <person name="Olm M.R."/>
            <person name="Firek B.A."/>
            <person name="Baker R."/>
            <person name="Thomas B.C."/>
            <person name="Morowitz M.J."/>
            <person name="Banfield J.F."/>
        </authorList>
    </citation>
    <scope>NUCLEOTIDE SEQUENCE [LARGE SCALE GENOMIC DNA]</scope>
    <source>
        <strain evidence="7">S2_003_000_R2_11</strain>
    </source>
</reference>
<dbReference type="AlphaFoldDB" id="A0A2W5SF52"/>
<dbReference type="GO" id="GO:0009432">
    <property type="term" value="P:SOS response"/>
    <property type="evidence" value="ECO:0007669"/>
    <property type="project" value="TreeGrafter"/>
</dbReference>
<evidence type="ECO:0000256" key="4">
    <source>
        <dbReference type="ARBA" id="ARBA00025589"/>
    </source>
</evidence>
<dbReference type="InterPro" id="IPR001126">
    <property type="entry name" value="UmuC"/>
</dbReference>
<dbReference type="PROSITE" id="PS50173">
    <property type="entry name" value="UMUC"/>
    <property type="match status" value="1"/>
</dbReference>
<accession>A0A2W5SF52</accession>
<evidence type="ECO:0000256" key="5">
    <source>
        <dbReference type="ARBA" id="ARBA00049244"/>
    </source>
</evidence>
<dbReference type="GO" id="GO:0003887">
    <property type="term" value="F:DNA-directed DNA polymerase activity"/>
    <property type="evidence" value="ECO:0007669"/>
    <property type="project" value="TreeGrafter"/>
</dbReference>
<feature type="domain" description="UmuC" evidence="6">
    <location>
        <begin position="10"/>
        <end position="193"/>
    </location>
</feature>
<dbReference type="Proteomes" id="UP000248975">
    <property type="component" value="Unassembled WGS sequence"/>
</dbReference>
<evidence type="ECO:0000256" key="2">
    <source>
        <dbReference type="ARBA" id="ARBA00011245"/>
    </source>
</evidence>
<dbReference type="GO" id="GO:0042276">
    <property type="term" value="P:error-prone translesion synthesis"/>
    <property type="evidence" value="ECO:0007669"/>
    <property type="project" value="TreeGrafter"/>
</dbReference>